<dbReference type="GO" id="GO:0004312">
    <property type="term" value="F:fatty acid synthase activity"/>
    <property type="evidence" value="ECO:0007669"/>
    <property type="project" value="TreeGrafter"/>
</dbReference>
<dbReference type="Gene3D" id="2.60.120.330">
    <property type="entry name" value="B-lactam Antibiotic, Isopenicillin N Synthase, Chain"/>
    <property type="match status" value="1"/>
</dbReference>
<keyword evidence="3 4" id="KW-0560">Oxidoreductase</keyword>
<dbReference type="SMART" id="SM00822">
    <property type="entry name" value="PKS_KR"/>
    <property type="match status" value="1"/>
</dbReference>
<comment type="caution">
    <text evidence="6">The sequence shown here is derived from an EMBL/GenBank/DDBJ whole genome shotgun (WGS) entry which is preliminary data.</text>
</comment>
<keyword evidence="4" id="KW-0479">Metal-binding</keyword>
<dbReference type="InterPro" id="IPR027443">
    <property type="entry name" value="IPNS-like_sf"/>
</dbReference>
<keyword evidence="1" id="KW-0596">Phosphopantetheine</keyword>
<dbReference type="Gene3D" id="3.40.50.720">
    <property type="entry name" value="NAD(P)-binding Rossmann-like Domain"/>
    <property type="match status" value="1"/>
</dbReference>
<evidence type="ECO:0000313" key="6">
    <source>
        <dbReference type="EMBL" id="KAK2026636.1"/>
    </source>
</evidence>
<evidence type="ECO:0000259" key="5">
    <source>
        <dbReference type="PROSITE" id="PS51471"/>
    </source>
</evidence>
<accession>A0AAD9LY32</accession>
<evidence type="ECO:0000256" key="4">
    <source>
        <dbReference type="RuleBase" id="RU003682"/>
    </source>
</evidence>
<dbReference type="PANTHER" id="PTHR43775:SF37">
    <property type="entry name" value="SI:DKEY-61P9.11"/>
    <property type="match status" value="1"/>
</dbReference>
<comment type="similarity">
    <text evidence="4">Belongs to the iron/ascorbate-dependent oxidoreductase family.</text>
</comment>
<sequence>MQHYPFEGDLPADTSSVTILFNTEWGLQVCNPHSEEWQYVPPARGTNAIVNIGDTANFLTAGRLKSCLHRIVPYLDHWTRGSRYAIIFFLRANNQVEFEDLEGQRWNAHNWLNRKFLNYRSPHKSSIKGVVYAAMVLKTAMGPKVEAALVLDKVLCDISLDFFIMTSGISAVLGNQGQANCTEASCAAVNSFLDFLALRHRRQGFFACSLALSMVEDAGVVAENNIIADKLALKMPFGIDEREMLSGFESAIIQGASSGNAVQLGDVQLILGLEPPAMLEVMEGLDLSDACWYKDERMRPILEELEALATLMSKTGGLEGLESFTSKLVGLSSDESLLAIGSHIMERSARIVGAQAGDFQYESIFISSYGVDYVIDVELHSWLFKEIGVQVSIQVISGTNTAFAGLDRIISEHLGIV</sequence>
<dbReference type="PANTHER" id="PTHR43775">
    <property type="entry name" value="FATTY ACID SYNTHASE"/>
    <property type="match status" value="1"/>
</dbReference>
<dbReference type="GO" id="GO:0044550">
    <property type="term" value="P:secondary metabolite biosynthetic process"/>
    <property type="evidence" value="ECO:0007669"/>
    <property type="project" value="TreeGrafter"/>
</dbReference>
<dbReference type="GO" id="GO:0016491">
    <property type="term" value="F:oxidoreductase activity"/>
    <property type="evidence" value="ECO:0007669"/>
    <property type="project" value="UniProtKB-KW"/>
</dbReference>
<dbReference type="GO" id="GO:0046872">
    <property type="term" value="F:metal ion binding"/>
    <property type="evidence" value="ECO:0007669"/>
    <property type="project" value="UniProtKB-KW"/>
</dbReference>
<evidence type="ECO:0000313" key="7">
    <source>
        <dbReference type="Proteomes" id="UP001232148"/>
    </source>
</evidence>
<dbReference type="Proteomes" id="UP001232148">
    <property type="component" value="Unassembled WGS sequence"/>
</dbReference>
<dbReference type="SUPFAM" id="SSF51735">
    <property type="entry name" value="NAD(P)-binding Rossmann-fold domains"/>
    <property type="match status" value="1"/>
</dbReference>
<reference evidence="6" key="1">
    <citation type="submission" date="2021-06" db="EMBL/GenBank/DDBJ databases">
        <title>Comparative genomics, transcriptomics and evolutionary studies reveal genomic signatures of adaptation to plant cell wall in hemibiotrophic fungi.</title>
        <authorList>
            <consortium name="DOE Joint Genome Institute"/>
            <person name="Baroncelli R."/>
            <person name="Diaz J.F."/>
            <person name="Benocci T."/>
            <person name="Peng M."/>
            <person name="Battaglia E."/>
            <person name="Haridas S."/>
            <person name="Andreopoulos W."/>
            <person name="Labutti K."/>
            <person name="Pangilinan J."/>
            <person name="Floch G.L."/>
            <person name="Makela M.R."/>
            <person name="Henrissat B."/>
            <person name="Grigoriev I.V."/>
            <person name="Crouch J.A."/>
            <person name="De Vries R.P."/>
            <person name="Sukno S.A."/>
            <person name="Thon M.R."/>
        </authorList>
    </citation>
    <scope>NUCLEOTIDE SEQUENCE</scope>
    <source>
        <strain evidence="6">MAFF235873</strain>
    </source>
</reference>
<dbReference type="SUPFAM" id="SSF51197">
    <property type="entry name" value="Clavaminate synthase-like"/>
    <property type="match status" value="1"/>
</dbReference>
<dbReference type="InterPro" id="IPR005123">
    <property type="entry name" value="Oxoglu/Fe-dep_dioxygenase_dom"/>
</dbReference>
<organism evidence="6 7">
    <name type="scientific">Colletotrichum zoysiae</name>
    <dbReference type="NCBI Taxonomy" id="1216348"/>
    <lineage>
        <taxon>Eukaryota</taxon>
        <taxon>Fungi</taxon>
        <taxon>Dikarya</taxon>
        <taxon>Ascomycota</taxon>
        <taxon>Pezizomycotina</taxon>
        <taxon>Sordariomycetes</taxon>
        <taxon>Hypocreomycetidae</taxon>
        <taxon>Glomerellales</taxon>
        <taxon>Glomerellaceae</taxon>
        <taxon>Colletotrichum</taxon>
        <taxon>Colletotrichum graminicola species complex</taxon>
    </lineage>
</organism>
<dbReference type="GO" id="GO:0006633">
    <property type="term" value="P:fatty acid biosynthetic process"/>
    <property type="evidence" value="ECO:0007669"/>
    <property type="project" value="TreeGrafter"/>
</dbReference>
<feature type="domain" description="Fe2OG dioxygenase" evidence="5">
    <location>
        <begin position="1"/>
        <end position="92"/>
    </location>
</feature>
<keyword evidence="2" id="KW-0597">Phosphoprotein</keyword>
<evidence type="ECO:0000256" key="1">
    <source>
        <dbReference type="ARBA" id="ARBA00022450"/>
    </source>
</evidence>
<dbReference type="Pfam" id="PF03171">
    <property type="entry name" value="2OG-FeII_Oxy"/>
    <property type="match status" value="1"/>
</dbReference>
<keyword evidence="4" id="KW-0408">Iron</keyword>
<dbReference type="InterPro" id="IPR057326">
    <property type="entry name" value="KR_dom"/>
</dbReference>
<dbReference type="Pfam" id="PF08659">
    <property type="entry name" value="KR"/>
    <property type="match status" value="1"/>
</dbReference>
<dbReference type="AlphaFoldDB" id="A0AAD9LY32"/>
<evidence type="ECO:0000256" key="2">
    <source>
        <dbReference type="ARBA" id="ARBA00022553"/>
    </source>
</evidence>
<evidence type="ECO:0000256" key="3">
    <source>
        <dbReference type="ARBA" id="ARBA00023002"/>
    </source>
</evidence>
<dbReference type="EMBL" id="MU842910">
    <property type="protein sequence ID" value="KAK2026636.1"/>
    <property type="molecule type" value="Genomic_DNA"/>
</dbReference>
<dbReference type="InterPro" id="IPR050091">
    <property type="entry name" value="PKS_NRPS_Biosynth_Enz"/>
</dbReference>
<dbReference type="InterPro" id="IPR044861">
    <property type="entry name" value="IPNS-like_FE2OG_OXY"/>
</dbReference>
<dbReference type="InterPro" id="IPR036291">
    <property type="entry name" value="NAD(P)-bd_dom_sf"/>
</dbReference>
<dbReference type="InterPro" id="IPR013968">
    <property type="entry name" value="PKS_KR"/>
</dbReference>
<protein>
    <recommendedName>
        <fullName evidence="5">Fe2OG dioxygenase domain-containing protein</fullName>
    </recommendedName>
</protein>
<gene>
    <name evidence="6" type="ORF">LX32DRAFT_695432</name>
</gene>
<name>A0AAD9LY32_9PEZI</name>
<keyword evidence="7" id="KW-1185">Reference proteome</keyword>
<dbReference type="PROSITE" id="PS51471">
    <property type="entry name" value="FE2OG_OXY"/>
    <property type="match status" value="1"/>
</dbReference>
<proteinExistence type="inferred from homology"/>